<keyword evidence="1" id="KW-0732">Signal</keyword>
<accession>A8N7Z1</accession>
<protein>
    <submittedName>
        <fullName evidence="2">Uncharacterized protein</fullName>
    </submittedName>
</protein>
<proteinExistence type="predicted"/>
<dbReference type="RefSeq" id="XP_001830947.2">
    <property type="nucleotide sequence ID" value="XM_001830895.2"/>
</dbReference>
<feature type="signal peptide" evidence="1">
    <location>
        <begin position="1"/>
        <end position="18"/>
    </location>
</feature>
<organism evidence="2 3">
    <name type="scientific">Coprinopsis cinerea (strain Okayama-7 / 130 / ATCC MYA-4618 / FGSC 9003)</name>
    <name type="common">Inky cap fungus</name>
    <name type="synonym">Hormographiella aspergillata</name>
    <dbReference type="NCBI Taxonomy" id="240176"/>
    <lineage>
        <taxon>Eukaryota</taxon>
        <taxon>Fungi</taxon>
        <taxon>Dikarya</taxon>
        <taxon>Basidiomycota</taxon>
        <taxon>Agaricomycotina</taxon>
        <taxon>Agaricomycetes</taxon>
        <taxon>Agaricomycetidae</taxon>
        <taxon>Agaricales</taxon>
        <taxon>Agaricineae</taxon>
        <taxon>Psathyrellaceae</taxon>
        <taxon>Coprinopsis</taxon>
    </lineage>
</organism>
<sequence length="110" mass="11846">MKFSSVILALALTTTVICTPLRYTPSSSSSDTRDARAIVRSLLREYEDSLEARAGCTAKSLPKRKCDVRICSGSCVLLPSGKACKWRTNKAGLIEGVPQMCINECGCVVS</sequence>
<dbReference type="InParanoid" id="A8N7Z1"/>
<feature type="chain" id="PRO_5002726298" evidence="1">
    <location>
        <begin position="19"/>
        <end position="110"/>
    </location>
</feature>
<name>A8N7Z1_COPC7</name>
<dbReference type="KEGG" id="cci:CC1G_02398"/>
<dbReference type="HOGENOM" id="CLU_2170937_0_0_1"/>
<comment type="caution">
    <text evidence="2">The sequence shown here is derived from an EMBL/GenBank/DDBJ whole genome shotgun (WGS) entry which is preliminary data.</text>
</comment>
<gene>
    <name evidence="2" type="ORF">CC1G_02398</name>
</gene>
<evidence type="ECO:0000313" key="2">
    <source>
        <dbReference type="EMBL" id="EAU91011.2"/>
    </source>
</evidence>
<dbReference type="Proteomes" id="UP000001861">
    <property type="component" value="Unassembled WGS sequence"/>
</dbReference>
<dbReference type="EMBL" id="AACS02000003">
    <property type="protein sequence ID" value="EAU91011.2"/>
    <property type="molecule type" value="Genomic_DNA"/>
</dbReference>
<evidence type="ECO:0000313" key="3">
    <source>
        <dbReference type="Proteomes" id="UP000001861"/>
    </source>
</evidence>
<keyword evidence="3" id="KW-1185">Reference proteome</keyword>
<dbReference type="GeneID" id="6007400"/>
<dbReference type="VEuPathDB" id="FungiDB:CC1G_02398"/>
<dbReference type="AlphaFoldDB" id="A8N7Z1"/>
<evidence type="ECO:0000256" key="1">
    <source>
        <dbReference type="SAM" id="SignalP"/>
    </source>
</evidence>
<reference evidence="2 3" key="1">
    <citation type="journal article" date="2010" name="Proc. Natl. Acad. Sci. U.S.A.">
        <title>Insights into evolution of multicellular fungi from the assembled chromosomes of the mushroom Coprinopsis cinerea (Coprinus cinereus).</title>
        <authorList>
            <person name="Stajich J.E."/>
            <person name="Wilke S.K."/>
            <person name="Ahren D."/>
            <person name="Au C.H."/>
            <person name="Birren B.W."/>
            <person name="Borodovsky M."/>
            <person name="Burns C."/>
            <person name="Canback B."/>
            <person name="Casselton L.A."/>
            <person name="Cheng C.K."/>
            <person name="Deng J."/>
            <person name="Dietrich F.S."/>
            <person name="Fargo D.C."/>
            <person name="Farman M.L."/>
            <person name="Gathman A.C."/>
            <person name="Goldberg J."/>
            <person name="Guigo R."/>
            <person name="Hoegger P.J."/>
            <person name="Hooker J.B."/>
            <person name="Huggins A."/>
            <person name="James T.Y."/>
            <person name="Kamada T."/>
            <person name="Kilaru S."/>
            <person name="Kodira C."/>
            <person name="Kues U."/>
            <person name="Kupfer D."/>
            <person name="Kwan H.S."/>
            <person name="Lomsadze A."/>
            <person name="Li W."/>
            <person name="Lilly W.W."/>
            <person name="Ma L.J."/>
            <person name="Mackey A.J."/>
            <person name="Manning G."/>
            <person name="Martin F."/>
            <person name="Muraguchi H."/>
            <person name="Natvig D.O."/>
            <person name="Palmerini H."/>
            <person name="Ramesh M.A."/>
            <person name="Rehmeyer C.J."/>
            <person name="Roe B.A."/>
            <person name="Shenoy N."/>
            <person name="Stanke M."/>
            <person name="Ter-Hovhannisyan V."/>
            <person name="Tunlid A."/>
            <person name="Velagapudi R."/>
            <person name="Vision T.J."/>
            <person name="Zeng Q."/>
            <person name="Zolan M.E."/>
            <person name="Pukkila P.J."/>
        </authorList>
    </citation>
    <scope>NUCLEOTIDE SEQUENCE [LARGE SCALE GENOMIC DNA]</scope>
    <source>
        <strain evidence="3">Okayama-7 / 130 / ATCC MYA-4618 / FGSC 9003</strain>
    </source>
</reference>